<reference evidence="1 2" key="1">
    <citation type="submission" date="2018-03" db="EMBL/GenBank/DDBJ databases">
        <title>Diversity of bacteria associated with corn roots inoculated with woodland soils in Canada, and Description of Pseudomonas aylmerense sp. nov.</title>
        <authorList>
            <person name="Tambong J.T."/>
            <person name="Xu R."/>
            <person name="Tchagang C."/>
        </authorList>
    </citation>
    <scope>NUCLEOTIDE SEQUENCE [LARGE SCALE GENOMIC DNA]</scope>
    <source>
        <strain evidence="1 2">S1E44</strain>
    </source>
</reference>
<protein>
    <recommendedName>
        <fullName evidence="3">Type III secretion effector protein</fullName>
    </recommendedName>
</protein>
<dbReference type="EMBL" id="PYWW01000023">
    <property type="protein sequence ID" value="PTC29832.1"/>
    <property type="molecule type" value="Genomic_DNA"/>
</dbReference>
<sequence>MSNVGNPYIGSDDHLLATKLSNVYSMLGDFKKDGRLTLSSLTDIANEEPGKSKVYVRTIMAIREILNRPRLEEAIVGKGGEITLDSLAKAASLIIGNTNPNTQSLNPLHAKTNAQVVEAFLAMFDELRDKSQDRTFFFEKHRYVHKDKIIEMSKNPDETDKNGQVVWDPTTLRPKKKYSAHQVAVATNLVDRGLLASLDSTKANGTDIFGSHNADDWLKNYSIERWLKNDKKEKGK</sequence>
<comment type="caution">
    <text evidence="1">The sequence shown here is derived from an EMBL/GenBank/DDBJ whole genome shotgun (WGS) entry which is preliminary data.</text>
</comment>
<dbReference type="OrthoDB" id="7019556at2"/>
<dbReference type="AlphaFoldDB" id="A0A2T4G2K2"/>
<organism evidence="1 2">
    <name type="scientific">Pseudomonas aylmerensis</name>
    <dbReference type="NCBI Taxonomy" id="1869229"/>
    <lineage>
        <taxon>Bacteria</taxon>
        <taxon>Pseudomonadati</taxon>
        <taxon>Pseudomonadota</taxon>
        <taxon>Gammaproteobacteria</taxon>
        <taxon>Pseudomonadales</taxon>
        <taxon>Pseudomonadaceae</taxon>
        <taxon>Pseudomonas</taxon>
    </lineage>
</organism>
<name>A0A2T4G2K2_9PSED</name>
<gene>
    <name evidence="1" type="ORF">C9382_11140</name>
</gene>
<dbReference type="Proteomes" id="UP000240571">
    <property type="component" value="Unassembled WGS sequence"/>
</dbReference>
<proteinExistence type="predicted"/>
<evidence type="ECO:0000313" key="1">
    <source>
        <dbReference type="EMBL" id="PTC29832.1"/>
    </source>
</evidence>
<evidence type="ECO:0008006" key="3">
    <source>
        <dbReference type="Google" id="ProtNLM"/>
    </source>
</evidence>
<accession>A0A2T4G2K2</accession>
<evidence type="ECO:0000313" key="2">
    <source>
        <dbReference type="Proteomes" id="UP000240571"/>
    </source>
</evidence>